<protein>
    <submittedName>
        <fullName evidence="3">Uncharacterized protein</fullName>
    </submittedName>
</protein>
<feature type="region of interest" description="Disordered" evidence="1">
    <location>
        <begin position="319"/>
        <end position="354"/>
    </location>
</feature>
<keyword evidence="2" id="KW-0812">Transmembrane</keyword>
<dbReference type="EMBL" id="PYWC01000065">
    <property type="protein sequence ID" value="PWW74198.1"/>
    <property type="molecule type" value="Genomic_DNA"/>
</dbReference>
<dbReference type="Proteomes" id="UP000246991">
    <property type="component" value="Unassembled WGS sequence"/>
</dbReference>
<feature type="region of interest" description="Disordered" evidence="1">
    <location>
        <begin position="485"/>
        <end position="539"/>
    </location>
</feature>
<evidence type="ECO:0000256" key="1">
    <source>
        <dbReference type="SAM" id="MobiDB-lite"/>
    </source>
</evidence>
<proteinExistence type="predicted"/>
<name>A0A317SIW7_9PEZI</name>
<accession>A0A317SIW7</accession>
<evidence type="ECO:0000256" key="2">
    <source>
        <dbReference type="SAM" id="Phobius"/>
    </source>
</evidence>
<dbReference type="OrthoDB" id="10464656at2759"/>
<reference evidence="3 4" key="1">
    <citation type="submission" date="2018-03" db="EMBL/GenBank/DDBJ databases">
        <title>Genomes of Pezizomycetes fungi and the evolution of truffles.</title>
        <authorList>
            <person name="Murat C."/>
            <person name="Payen T."/>
            <person name="Noel B."/>
            <person name="Kuo A."/>
            <person name="Martin F.M."/>
        </authorList>
    </citation>
    <scope>NUCLEOTIDE SEQUENCE [LARGE SCALE GENOMIC DNA]</scope>
    <source>
        <strain evidence="3">091103-1</strain>
    </source>
</reference>
<evidence type="ECO:0000313" key="4">
    <source>
        <dbReference type="Proteomes" id="UP000246991"/>
    </source>
</evidence>
<keyword evidence="4" id="KW-1185">Reference proteome</keyword>
<keyword evidence="2" id="KW-1133">Transmembrane helix</keyword>
<organism evidence="3 4">
    <name type="scientific">Tuber magnatum</name>
    <name type="common">white Piedmont truffle</name>
    <dbReference type="NCBI Taxonomy" id="42249"/>
    <lineage>
        <taxon>Eukaryota</taxon>
        <taxon>Fungi</taxon>
        <taxon>Dikarya</taxon>
        <taxon>Ascomycota</taxon>
        <taxon>Pezizomycotina</taxon>
        <taxon>Pezizomycetes</taxon>
        <taxon>Pezizales</taxon>
        <taxon>Tuberaceae</taxon>
        <taxon>Tuber</taxon>
    </lineage>
</organism>
<feature type="region of interest" description="Disordered" evidence="1">
    <location>
        <begin position="413"/>
        <end position="440"/>
    </location>
</feature>
<keyword evidence="2" id="KW-0472">Membrane</keyword>
<dbReference type="AlphaFoldDB" id="A0A317SIW7"/>
<evidence type="ECO:0000313" key="3">
    <source>
        <dbReference type="EMBL" id="PWW74198.1"/>
    </source>
</evidence>
<comment type="caution">
    <text evidence="3">The sequence shown here is derived from an EMBL/GenBank/DDBJ whole genome shotgun (WGS) entry which is preliminary data.</text>
</comment>
<feature type="transmembrane region" description="Helical" evidence="2">
    <location>
        <begin position="57"/>
        <end position="74"/>
    </location>
</feature>
<gene>
    <name evidence="3" type="ORF">C7212DRAFT_365406</name>
</gene>
<feature type="transmembrane region" description="Helical" evidence="2">
    <location>
        <begin position="32"/>
        <end position="50"/>
    </location>
</feature>
<sequence>MVGERGSCETNPPNWRLAAKIYQAIGRTLECLLDWADVATGITILSILALSISKQEMCIVPIIAFVGVFFHEWVLVCMLVIQLSFITLAMAGIVNFVLWKLLLKEFWAQVCHGRRAASLFFREAPDQIFGALAGWYGWCEIALAITRPLDWAGNVRLWVTYFCELPGICWKKWVSESWVLAWARILISYFGIKHREAVEEEDSKKVPEITTCIPETAVAPIKPMVIRSMHCTGSISTDYVDPYTTPSPPNHDLLLPESHPLPAAVVPDTPTIRRLRDQDPFRTPMPPRAGDPGFLNAYPAPEGGSKWQLGEKSFAEKEREKWKPARASGSMAPRVPVRNIKPSRGSEPGFLDAYPNPLPMPKKWLEDDFTENVERDENSVSEVVEVGSSNNHGEGNELHENDSNQLAIINAGGESVAESSADASRHEEGLETASNEVDSQETIELYAENRTIGLAVSAADGSDIELHYRYQSYFAQLQIVNTNRRDTPASPVTHTPPQLLAEAQAQNTDAAGTRTKTTRPAEEHPEVNQSQPGRKRTRY</sequence>